<name>A0AA38FAB4_TAXCH</name>
<feature type="region of interest" description="Disordered" evidence="1">
    <location>
        <begin position="1"/>
        <end position="56"/>
    </location>
</feature>
<reference evidence="2 3" key="1">
    <citation type="journal article" date="2021" name="Nat. Plants">
        <title>The Taxus genome provides insights into paclitaxel biosynthesis.</title>
        <authorList>
            <person name="Xiong X."/>
            <person name="Gou J."/>
            <person name="Liao Q."/>
            <person name="Li Y."/>
            <person name="Zhou Q."/>
            <person name="Bi G."/>
            <person name="Li C."/>
            <person name="Du R."/>
            <person name="Wang X."/>
            <person name="Sun T."/>
            <person name="Guo L."/>
            <person name="Liang H."/>
            <person name="Lu P."/>
            <person name="Wu Y."/>
            <person name="Zhang Z."/>
            <person name="Ro D.K."/>
            <person name="Shang Y."/>
            <person name="Huang S."/>
            <person name="Yan J."/>
        </authorList>
    </citation>
    <scope>NUCLEOTIDE SEQUENCE [LARGE SCALE GENOMIC DNA]</scope>
    <source>
        <strain evidence="2">Ta-2019</strain>
    </source>
</reference>
<organism evidence="2 3">
    <name type="scientific">Taxus chinensis</name>
    <name type="common">Chinese yew</name>
    <name type="synonym">Taxus wallichiana var. chinensis</name>
    <dbReference type="NCBI Taxonomy" id="29808"/>
    <lineage>
        <taxon>Eukaryota</taxon>
        <taxon>Viridiplantae</taxon>
        <taxon>Streptophyta</taxon>
        <taxon>Embryophyta</taxon>
        <taxon>Tracheophyta</taxon>
        <taxon>Spermatophyta</taxon>
        <taxon>Pinopsida</taxon>
        <taxon>Pinidae</taxon>
        <taxon>Conifers II</taxon>
        <taxon>Cupressales</taxon>
        <taxon>Taxaceae</taxon>
        <taxon>Taxus</taxon>
    </lineage>
</organism>
<feature type="non-terminal residue" evidence="2">
    <location>
        <position position="1"/>
    </location>
</feature>
<feature type="compositionally biased region" description="Polar residues" evidence="1">
    <location>
        <begin position="19"/>
        <end position="28"/>
    </location>
</feature>
<accession>A0AA38FAB4</accession>
<proteinExistence type="predicted"/>
<evidence type="ECO:0000313" key="3">
    <source>
        <dbReference type="Proteomes" id="UP000824469"/>
    </source>
</evidence>
<comment type="caution">
    <text evidence="2">The sequence shown here is derived from an EMBL/GenBank/DDBJ whole genome shotgun (WGS) entry which is preliminary data.</text>
</comment>
<gene>
    <name evidence="2" type="ORF">KI387_038558</name>
</gene>
<evidence type="ECO:0000256" key="1">
    <source>
        <dbReference type="SAM" id="MobiDB-lite"/>
    </source>
</evidence>
<evidence type="ECO:0000313" key="2">
    <source>
        <dbReference type="EMBL" id="KAH9294970.1"/>
    </source>
</evidence>
<sequence length="56" mass="6045">SSSVAENTHSKKREMEPQPSKSDQASTSQPQPQVVVDKDVGKKPPETPASQAARKE</sequence>
<feature type="compositionally biased region" description="Basic and acidic residues" evidence="1">
    <location>
        <begin position="36"/>
        <end position="45"/>
    </location>
</feature>
<protein>
    <submittedName>
        <fullName evidence="2">Uncharacterized protein</fullName>
    </submittedName>
</protein>
<keyword evidence="3" id="KW-1185">Reference proteome</keyword>
<dbReference type="EMBL" id="JAHRHJ020000011">
    <property type="protein sequence ID" value="KAH9294970.1"/>
    <property type="molecule type" value="Genomic_DNA"/>
</dbReference>
<feature type="non-terminal residue" evidence="2">
    <location>
        <position position="56"/>
    </location>
</feature>
<dbReference type="AlphaFoldDB" id="A0AA38FAB4"/>
<dbReference type="Proteomes" id="UP000824469">
    <property type="component" value="Unassembled WGS sequence"/>
</dbReference>